<feature type="domain" description="Amidase" evidence="5">
    <location>
        <begin position="59"/>
        <end position="453"/>
    </location>
</feature>
<proteinExistence type="inferred from homology"/>
<dbReference type="InterPro" id="IPR020556">
    <property type="entry name" value="Amidase_CS"/>
</dbReference>
<evidence type="ECO:0000259" key="5">
    <source>
        <dbReference type="Pfam" id="PF01425"/>
    </source>
</evidence>
<dbReference type="EMBL" id="CP158568">
    <property type="protein sequence ID" value="XBY46484.1"/>
    <property type="molecule type" value="Genomic_DNA"/>
</dbReference>
<evidence type="ECO:0000256" key="4">
    <source>
        <dbReference type="SAM" id="MobiDB-lite"/>
    </source>
</evidence>
<protein>
    <recommendedName>
        <fullName evidence="3">Indoleacetamide hydrolase</fullName>
    </recommendedName>
</protein>
<dbReference type="PROSITE" id="PS00571">
    <property type="entry name" value="AMIDASES"/>
    <property type="match status" value="1"/>
</dbReference>
<dbReference type="SUPFAM" id="SSF75304">
    <property type="entry name" value="Amidase signature (AS) enzymes"/>
    <property type="match status" value="1"/>
</dbReference>
<sequence length="477" mass="49384">MNLHDYANEDACGLAELIRRGDVSAAEVETAARAAIAALNPTVNAVIEIEPAAPGRPLPDGRFRGVPFLRKDLVAQAAGALNECGSRLAEGLRAKVTSELTHRHDAAGLVTLGRTATPELGFSVVTEPVATGPVRNPWQPDRTAGGSSGGAAAAVASGMVPMAHANDGGGSIRIPAACTGLVGLKPTRGRVSLGPGHGSVLLGLGIEHAVTRTVRDCAALLDATHGPAIGDPFVLPAPVRPYAEEVGAPVERLRIAVATDAWNGADVDADVVAATQAAARLCEALGHDVAEAAPSFDVEAFDRANLRLWTGSIAYAVDKIAAATGRQPEPDTLEVATLACYEHGRRVTAADIYEADDLINAVSRKVGGFFADWDVLITPTVARTAPPLGLLSGAAPGWTAESWTAAIFAFAPFTALFNATGQPAISLPLGWAADGLPIGVQFVGRFGREDVLLRLAASLEVAHPWIDRRPPLWAGAF</sequence>
<dbReference type="AlphaFoldDB" id="A0AAU7XHC0"/>
<comment type="similarity">
    <text evidence="2">Belongs to the amidase family.</text>
</comment>
<feature type="region of interest" description="Disordered" evidence="4">
    <location>
        <begin position="131"/>
        <end position="150"/>
    </location>
</feature>
<gene>
    <name evidence="6" type="ORF">ABS361_09875</name>
</gene>
<dbReference type="Pfam" id="PF01425">
    <property type="entry name" value="Amidase"/>
    <property type="match status" value="1"/>
</dbReference>
<name>A0AAU7XHC0_9HYPH</name>
<dbReference type="GO" id="GO:0003824">
    <property type="term" value="F:catalytic activity"/>
    <property type="evidence" value="ECO:0007669"/>
    <property type="project" value="InterPro"/>
</dbReference>
<dbReference type="RefSeq" id="WP_407051578.1">
    <property type="nucleotide sequence ID" value="NZ_CP158568.1"/>
</dbReference>
<dbReference type="KEGG" id="mflg:ABS361_09875"/>
<evidence type="ECO:0000256" key="1">
    <source>
        <dbReference type="ARBA" id="ARBA00003871"/>
    </source>
</evidence>
<dbReference type="Gene3D" id="3.90.1300.10">
    <property type="entry name" value="Amidase signature (AS) domain"/>
    <property type="match status" value="1"/>
</dbReference>
<comment type="function">
    <text evidence="1">Hydrolyzes indole-3-acetamide (IAM) into indole-3-acetic acid (IAA).</text>
</comment>
<accession>A0AAU7XHC0</accession>
<dbReference type="InterPro" id="IPR036928">
    <property type="entry name" value="AS_sf"/>
</dbReference>
<evidence type="ECO:0000256" key="3">
    <source>
        <dbReference type="ARBA" id="ARBA00021874"/>
    </source>
</evidence>
<dbReference type="InterPro" id="IPR000120">
    <property type="entry name" value="Amidase"/>
</dbReference>
<dbReference type="PANTHER" id="PTHR11895">
    <property type="entry name" value="TRANSAMIDASE"/>
    <property type="match status" value="1"/>
</dbReference>
<dbReference type="InterPro" id="IPR023631">
    <property type="entry name" value="Amidase_dom"/>
</dbReference>
<evidence type="ECO:0000256" key="2">
    <source>
        <dbReference type="ARBA" id="ARBA00009199"/>
    </source>
</evidence>
<dbReference type="PANTHER" id="PTHR11895:SF7">
    <property type="entry name" value="GLUTAMYL-TRNA(GLN) AMIDOTRANSFERASE SUBUNIT A, MITOCHONDRIAL"/>
    <property type="match status" value="1"/>
</dbReference>
<reference evidence="6" key="1">
    <citation type="submission" date="2024-06" db="EMBL/GenBank/DDBJ databases">
        <title>Methylostella associata gen. nov., sp. nov., a novel Ancalomicrobiaceae-affiliated facultatively methylotrophic bacteria that feed on methanotrophs of the genus Methylococcus.</title>
        <authorList>
            <person name="Saltykova V."/>
            <person name="Danilova O.V."/>
            <person name="Oshkin I.Y."/>
            <person name="Belova S.E."/>
            <person name="Pimenov N.V."/>
            <person name="Dedysh S.N."/>
        </authorList>
    </citation>
    <scope>NUCLEOTIDE SEQUENCE</scope>
    <source>
        <strain evidence="6">S20</strain>
    </source>
</reference>
<organism evidence="6">
    <name type="scientific">Methyloraptor flagellatus</name>
    <dbReference type="NCBI Taxonomy" id="3162530"/>
    <lineage>
        <taxon>Bacteria</taxon>
        <taxon>Pseudomonadati</taxon>
        <taxon>Pseudomonadota</taxon>
        <taxon>Alphaproteobacteria</taxon>
        <taxon>Hyphomicrobiales</taxon>
        <taxon>Ancalomicrobiaceae</taxon>
        <taxon>Methyloraptor</taxon>
    </lineage>
</organism>
<evidence type="ECO:0000313" key="6">
    <source>
        <dbReference type="EMBL" id="XBY46484.1"/>
    </source>
</evidence>